<dbReference type="CDD" id="cd09019">
    <property type="entry name" value="galactose_mutarotase_like"/>
    <property type="match status" value="1"/>
</dbReference>
<dbReference type="SUPFAM" id="SSF74650">
    <property type="entry name" value="Galactose mutarotase-like"/>
    <property type="match status" value="1"/>
</dbReference>
<feature type="binding site" evidence="11">
    <location>
        <begin position="254"/>
        <end position="256"/>
    </location>
    <ligand>
        <name>beta-D-galactose</name>
        <dbReference type="ChEBI" id="CHEBI:27667"/>
    </ligand>
</feature>
<gene>
    <name evidence="12" type="primary">mro_1</name>
    <name evidence="12" type="ORF">Fuma_00239</name>
</gene>
<evidence type="ECO:0000256" key="3">
    <source>
        <dbReference type="ARBA" id="ARBA00006206"/>
    </source>
</evidence>
<dbReference type="Proteomes" id="UP000187735">
    <property type="component" value="Chromosome"/>
</dbReference>
<feature type="binding site" evidence="11">
    <location>
        <begin position="154"/>
        <end position="155"/>
    </location>
    <ligand>
        <name>beta-D-galactose</name>
        <dbReference type="ChEBI" id="CHEBI:27667"/>
    </ligand>
</feature>
<dbReference type="NCBIfam" id="NF008277">
    <property type="entry name" value="PRK11055.1"/>
    <property type="match status" value="1"/>
</dbReference>
<dbReference type="PANTHER" id="PTHR10091:SF0">
    <property type="entry name" value="GALACTOSE MUTAROTASE"/>
    <property type="match status" value="1"/>
</dbReference>
<evidence type="ECO:0000256" key="1">
    <source>
        <dbReference type="ARBA" id="ARBA00001614"/>
    </source>
</evidence>
<dbReference type="EC" id="5.1.3.3" evidence="4 8"/>
<evidence type="ECO:0000256" key="2">
    <source>
        <dbReference type="ARBA" id="ARBA00005028"/>
    </source>
</evidence>
<comment type="pathway">
    <text evidence="2 8">Carbohydrate metabolism; hexose metabolism.</text>
</comment>
<dbReference type="InterPro" id="IPR011013">
    <property type="entry name" value="Gal_mutarotase_sf_dom"/>
</dbReference>
<keyword evidence="7 8" id="KW-0119">Carbohydrate metabolism</keyword>
<evidence type="ECO:0000256" key="11">
    <source>
        <dbReference type="PIRSR" id="PIRSR005096-3"/>
    </source>
</evidence>
<evidence type="ECO:0000256" key="9">
    <source>
        <dbReference type="PIRSR" id="PIRSR005096-1"/>
    </source>
</evidence>
<evidence type="ECO:0000313" key="13">
    <source>
        <dbReference type="Proteomes" id="UP000187735"/>
    </source>
</evidence>
<proteinExistence type="inferred from homology"/>
<organism evidence="12 13">
    <name type="scientific">Fuerstiella marisgermanici</name>
    <dbReference type="NCBI Taxonomy" id="1891926"/>
    <lineage>
        <taxon>Bacteria</taxon>
        <taxon>Pseudomonadati</taxon>
        <taxon>Planctomycetota</taxon>
        <taxon>Planctomycetia</taxon>
        <taxon>Planctomycetales</taxon>
        <taxon>Planctomycetaceae</taxon>
        <taxon>Fuerstiella</taxon>
    </lineage>
</organism>
<dbReference type="PROSITE" id="PS51257">
    <property type="entry name" value="PROKAR_LIPOPROTEIN"/>
    <property type="match status" value="1"/>
</dbReference>
<comment type="catalytic activity">
    <reaction evidence="1 8">
        <text>alpha-D-glucose = beta-D-glucose</text>
        <dbReference type="Rhea" id="RHEA:10264"/>
        <dbReference type="ChEBI" id="CHEBI:15903"/>
        <dbReference type="ChEBI" id="CHEBI:17925"/>
        <dbReference type="EC" id="5.1.3.3"/>
    </reaction>
</comment>
<dbReference type="GO" id="GO:0006006">
    <property type="term" value="P:glucose metabolic process"/>
    <property type="evidence" value="ECO:0007669"/>
    <property type="project" value="TreeGrafter"/>
</dbReference>
<evidence type="ECO:0000256" key="7">
    <source>
        <dbReference type="ARBA" id="ARBA00023277"/>
    </source>
</evidence>
<dbReference type="PIRSF" id="PIRSF005096">
    <property type="entry name" value="GALM"/>
    <property type="match status" value="1"/>
</dbReference>
<dbReference type="Gene3D" id="2.70.98.10">
    <property type="match status" value="1"/>
</dbReference>
<dbReference type="PANTHER" id="PTHR10091">
    <property type="entry name" value="ALDOSE-1-EPIMERASE"/>
    <property type="match status" value="1"/>
</dbReference>
<dbReference type="InterPro" id="IPR014718">
    <property type="entry name" value="GH-type_carb-bd"/>
</dbReference>
<evidence type="ECO:0000313" key="12">
    <source>
        <dbReference type="EMBL" id="APZ90658.1"/>
    </source>
</evidence>
<evidence type="ECO:0000256" key="6">
    <source>
        <dbReference type="ARBA" id="ARBA00023235"/>
    </source>
</evidence>
<dbReference type="Pfam" id="PF01263">
    <property type="entry name" value="Aldose_epim"/>
    <property type="match status" value="1"/>
</dbReference>
<evidence type="ECO:0000256" key="10">
    <source>
        <dbReference type="PIRSR" id="PIRSR005096-2"/>
    </source>
</evidence>
<dbReference type="EMBL" id="CP017641">
    <property type="protein sequence ID" value="APZ90658.1"/>
    <property type="molecule type" value="Genomic_DNA"/>
</dbReference>
<reference evidence="12 13" key="1">
    <citation type="journal article" date="2016" name="Front. Microbiol.">
        <title>Fuerstia marisgermanicae gen. nov., sp. nov., an Unusual Member of the Phylum Planctomycetes from the German Wadden Sea.</title>
        <authorList>
            <person name="Kohn T."/>
            <person name="Heuer A."/>
            <person name="Jogler M."/>
            <person name="Vollmers J."/>
            <person name="Boedeker C."/>
            <person name="Bunk B."/>
            <person name="Rast P."/>
            <person name="Borchert D."/>
            <person name="Glockner I."/>
            <person name="Freese H.M."/>
            <person name="Klenk H.P."/>
            <person name="Overmann J."/>
            <person name="Kaster A.K."/>
            <person name="Rohde M."/>
            <person name="Wiegand S."/>
            <person name="Jogler C."/>
        </authorList>
    </citation>
    <scope>NUCLEOTIDE SEQUENCE [LARGE SCALE GENOMIC DNA]</scope>
    <source>
        <strain evidence="12 13">NH11</strain>
    </source>
</reference>
<dbReference type="InterPro" id="IPR008183">
    <property type="entry name" value="Aldose_1/G6P_1-epimerase"/>
</dbReference>
<protein>
    <recommendedName>
        <fullName evidence="5 8">Aldose 1-epimerase</fullName>
        <ecNumber evidence="4 8">5.1.3.3</ecNumber>
    </recommendedName>
</protein>
<dbReference type="GO" id="GO:0004034">
    <property type="term" value="F:aldose 1-epimerase activity"/>
    <property type="evidence" value="ECO:0007669"/>
    <property type="project" value="UniProtKB-EC"/>
</dbReference>
<evidence type="ECO:0000256" key="4">
    <source>
        <dbReference type="ARBA" id="ARBA00013185"/>
    </source>
</evidence>
<evidence type="ECO:0000256" key="5">
    <source>
        <dbReference type="ARBA" id="ARBA00014165"/>
    </source>
</evidence>
<comment type="similarity">
    <text evidence="3 8">Belongs to the aldose epimerase family.</text>
</comment>
<dbReference type="AlphaFoldDB" id="A0A1P8W9C0"/>
<dbReference type="STRING" id="1891926.Fuma_00239"/>
<dbReference type="KEGG" id="fmr:Fuma_00239"/>
<name>A0A1P8W9C0_9PLAN</name>
<dbReference type="GO" id="GO:0005737">
    <property type="term" value="C:cytoplasm"/>
    <property type="evidence" value="ECO:0007669"/>
    <property type="project" value="TreeGrafter"/>
</dbReference>
<dbReference type="UniPathway" id="UPA00242"/>
<feature type="active site" description="Proton donor" evidence="9">
    <location>
        <position position="254"/>
    </location>
</feature>
<dbReference type="InterPro" id="IPR047215">
    <property type="entry name" value="Galactose_mutarotase-like"/>
</dbReference>
<feature type="binding site" evidence="10">
    <location>
        <position position="321"/>
    </location>
    <ligand>
        <name>beta-D-galactose</name>
        <dbReference type="ChEBI" id="CHEBI:27667"/>
    </ligand>
</feature>
<sequence>MPKMIAFTELADRILVVGVLFLVACGCGDSGTNSVAQPSMVVSAPQEPVAATVSTTSAPAVPAVFPLPEQDDNSMDWKHSEFGKTDDGQIIEQYTLTNSNGVTVRLINWGATVVRVDTPDKDGKPANIVLSYEKPEMWLKNPAYFGTTVGRYGNRIANGMFGLNGNIYRLAKNDGTNHLHGGEQGFHRTLWNAEATSDDSSVQVEFTRTSPDGEDGYPGNLQTSVTYSLNEDNELSIVYEATTDKPTVVNLTNHCYWNLTGRAAERDVLKHRLTLFCNLYLPVDEHLIPTGDTVAVANTAMNFVQPHSIGSRIDNVEGGYDHCFVVNHEMEGLVPIAKVEEPESGRVVEIFSTEPAVQFYSGNFLDGSENSGGFDKHHGLCLETQHYPDSPNQPHFPSTTLMPGETYSSKTVHRFSVAGQAAE</sequence>
<feature type="active site" description="Proton acceptor" evidence="9">
    <location>
        <position position="383"/>
    </location>
</feature>
<keyword evidence="6 8" id="KW-0413">Isomerase</keyword>
<dbReference type="InterPro" id="IPR018052">
    <property type="entry name" value="Ald1_epimerase_CS"/>
</dbReference>
<keyword evidence="13" id="KW-1185">Reference proteome</keyword>
<dbReference type="PROSITE" id="PS00545">
    <property type="entry name" value="ALDOSE_1_EPIMERASE"/>
    <property type="match status" value="1"/>
</dbReference>
<dbReference type="GO" id="GO:0033499">
    <property type="term" value="P:galactose catabolic process via UDP-galactose, Leloir pathway"/>
    <property type="evidence" value="ECO:0007669"/>
    <property type="project" value="TreeGrafter"/>
</dbReference>
<evidence type="ECO:0000256" key="8">
    <source>
        <dbReference type="PIRNR" id="PIRNR005096"/>
    </source>
</evidence>
<dbReference type="InterPro" id="IPR015443">
    <property type="entry name" value="Aldose_1-epimerase"/>
</dbReference>
<accession>A0A1P8W9C0</accession>
<dbReference type="GO" id="GO:0030246">
    <property type="term" value="F:carbohydrate binding"/>
    <property type="evidence" value="ECO:0007669"/>
    <property type="project" value="InterPro"/>
</dbReference>